<comment type="caution">
    <text evidence="2">The sequence shown here is derived from an EMBL/GenBank/DDBJ whole genome shotgun (WGS) entry which is preliminary data.</text>
</comment>
<name>A0A921HNN9_9FIRM</name>
<organism evidence="2 3">
    <name type="scientific">Megamonas hypermegale</name>
    <dbReference type="NCBI Taxonomy" id="158847"/>
    <lineage>
        <taxon>Bacteria</taxon>
        <taxon>Bacillati</taxon>
        <taxon>Bacillota</taxon>
        <taxon>Negativicutes</taxon>
        <taxon>Selenomonadales</taxon>
        <taxon>Selenomonadaceae</taxon>
        <taxon>Megamonas</taxon>
    </lineage>
</organism>
<sequence>MINTKSPKFRQFLDSIHAEIESKKRRTQNDDTSYVTENRLLKLVMEKPHLGPRAWCNIMGERYGCSLDIDTVISVLRSTYPRLNTPGDRDKILPLVKEAADAFIKGLNSGKAEDYKDFRKKRNAIFNSGKSFPRLICLMIFHRCPEMNALGDGNTVENFRDALSKYVMYGLSDALADYCGDVKANTAAQQSGKKDKTNTIELQQRITHLEAALERANMMLQDLQDEFDEQLSETKIQEMTVFFAKLNSDKYGCILDLLLQVRKGINQLKKQHVALPPEISGLFILIQKMTQFVIDNHIDPIMKPGSRRMIKAGEAELCDYEGSPFMDKNEEKQIEVFSPGWVYKDKDIRISRPRIKEVTKDE</sequence>
<gene>
    <name evidence="2" type="ORF">K8V65_03565</name>
</gene>
<dbReference type="EMBL" id="DYVR01000097">
    <property type="protein sequence ID" value="HJF84723.1"/>
    <property type="molecule type" value="Genomic_DNA"/>
</dbReference>
<evidence type="ECO:0000256" key="1">
    <source>
        <dbReference type="SAM" id="Coils"/>
    </source>
</evidence>
<reference evidence="2" key="1">
    <citation type="journal article" date="2021" name="PeerJ">
        <title>Extensive microbial diversity within the chicken gut microbiome revealed by metagenomics and culture.</title>
        <authorList>
            <person name="Gilroy R."/>
            <person name="Ravi A."/>
            <person name="Getino M."/>
            <person name="Pursley I."/>
            <person name="Horton D.L."/>
            <person name="Alikhan N.F."/>
            <person name="Baker D."/>
            <person name="Gharbi K."/>
            <person name="Hall N."/>
            <person name="Watson M."/>
            <person name="Adriaenssens E.M."/>
            <person name="Foster-Nyarko E."/>
            <person name="Jarju S."/>
            <person name="Secka A."/>
            <person name="Antonio M."/>
            <person name="Oren A."/>
            <person name="Chaudhuri R.R."/>
            <person name="La Ragione R."/>
            <person name="Hildebrand F."/>
            <person name="Pallen M.J."/>
        </authorList>
    </citation>
    <scope>NUCLEOTIDE SEQUENCE</scope>
    <source>
        <strain evidence="2">7318</strain>
    </source>
</reference>
<proteinExistence type="predicted"/>
<keyword evidence="1" id="KW-0175">Coiled coil</keyword>
<evidence type="ECO:0000313" key="2">
    <source>
        <dbReference type="EMBL" id="HJF84723.1"/>
    </source>
</evidence>
<protein>
    <submittedName>
        <fullName evidence="2">Uncharacterized protein</fullName>
    </submittedName>
</protein>
<dbReference type="Proteomes" id="UP000780768">
    <property type="component" value="Unassembled WGS sequence"/>
</dbReference>
<dbReference type="AlphaFoldDB" id="A0A921HNN9"/>
<reference evidence="2" key="2">
    <citation type="submission" date="2021-09" db="EMBL/GenBank/DDBJ databases">
        <authorList>
            <person name="Gilroy R."/>
        </authorList>
    </citation>
    <scope>NUCLEOTIDE SEQUENCE</scope>
    <source>
        <strain evidence="2">7318</strain>
    </source>
</reference>
<feature type="coiled-coil region" evidence="1">
    <location>
        <begin position="206"/>
        <end position="233"/>
    </location>
</feature>
<evidence type="ECO:0000313" key="3">
    <source>
        <dbReference type="Proteomes" id="UP000780768"/>
    </source>
</evidence>
<accession>A0A921HNN9</accession>